<keyword evidence="4" id="KW-1185">Reference proteome</keyword>
<dbReference type="RefSeq" id="WP_184211580.1">
    <property type="nucleotide sequence ID" value="NZ_JACHIF010000009.1"/>
</dbReference>
<sequence length="207" mass="22455">MKNCAVIFGICSLPLATFAQGNPAGSAVVGRTIYHTDDSRTESIKDPNTREMTEMTYNTSGQLTVKKVFLLNDKGEPLQGNVYDGRGNLVARCQSTYDEFGRRKEDRLTNLKGELFQQVIHEYDKSGKALTPKVINLDTAAAPMMKPAAIDYTGQPATAPGANSSRFAPAQIPANGATSAAPVPNNTAPVPTEEKPKKNFFKNLFKK</sequence>
<comment type="caution">
    <text evidence="3">The sequence shown here is derived from an EMBL/GenBank/DDBJ whole genome shotgun (WGS) entry which is preliminary data.</text>
</comment>
<evidence type="ECO:0008006" key="5">
    <source>
        <dbReference type="Google" id="ProtNLM"/>
    </source>
</evidence>
<evidence type="ECO:0000256" key="1">
    <source>
        <dbReference type="SAM" id="MobiDB-lite"/>
    </source>
</evidence>
<evidence type="ECO:0000313" key="4">
    <source>
        <dbReference type="Proteomes" id="UP000534294"/>
    </source>
</evidence>
<protein>
    <recommendedName>
        <fullName evidence="5">YD repeat-containing protein</fullName>
    </recommendedName>
</protein>
<name>A0A7W7YP28_9BACT</name>
<dbReference type="AlphaFoldDB" id="A0A7W7YP28"/>
<organism evidence="3 4">
    <name type="scientific">Prosthecobacter dejongeii</name>
    <dbReference type="NCBI Taxonomy" id="48465"/>
    <lineage>
        <taxon>Bacteria</taxon>
        <taxon>Pseudomonadati</taxon>
        <taxon>Verrucomicrobiota</taxon>
        <taxon>Verrucomicrobiia</taxon>
        <taxon>Verrucomicrobiales</taxon>
        <taxon>Verrucomicrobiaceae</taxon>
        <taxon>Prosthecobacter</taxon>
    </lineage>
</organism>
<evidence type="ECO:0000256" key="2">
    <source>
        <dbReference type="SAM" id="SignalP"/>
    </source>
</evidence>
<proteinExistence type="predicted"/>
<dbReference type="Proteomes" id="UP000534294">
    <property type="component" value="Unassembled WGS sequence"/>
</dbReference>
<accession>A0A7W7YP28</accession>
<feature type="compositionally biased region" description="Basic residues" evidence="1">
    <location>
        <begin position="198"/>
        <end position="207"/>
    </location>
</feature>
<dbReference type="EMBL" id="JACHIF010000009">
    <property type="protein sequence ID" value="MBB5039622.1"/>
    <property type="molecule type" value="Genomic_DNA"/>
</dbReference>
<feature type="region of interest" description="Disordered" evidence="1">
    <location>
        <begin position="156"/>
        <end position="207"/>
    </location>
</feature>
<gene>
    <name evidence="3" type="ORF">HNQ64_003897</name>
</gene>
<feature type="chain" id="PRO_5030594878" description="YD repeat-containing protein" evidence="2">
    <location>
        <begin position="20"/>
        <end position="207"/>
    </location>
</feature>
<keyword evidence="2" id="KW-0732">Signal</keyword>
<evidence type="ECO:0000313" key="3">
    <source>
        <dbReference type="EMBL" id="MBB5039622.1"/>
    </source>
</evidence>
<feature type="signal peptide" evidence="2">
    <location>
        <begin position="1"/>
        <end position="19"/>
    </location>
</feature>
<feature type="compositionally biased region" description="Low complexity" evidence="1">
    <location>
        <begin position="177"/>
        <end position="191"/>
    </location>
</feature>
<reference evidence="3 4" key="1">
    <citation type="submission" date="2020-08" db="EMBL/GenBank/DDBJ databases">
        <title>Genomic Encyclopedia of Type Strains, Phase IV (KMG-IV): sequencing the most valuable type-strain genomes for metagenomic binning, comparative biology and taxonomic classification.</title>
        <authorList>
            <person name="Goeker M."/>
        </authorList>
    </citation>
    <scope>NUCLEOTIDE SEQUENCE [LARGE SCALE GENOMIC DNA]</scope>
    <source>
        <strain evidence="3 4">DSM 12251</strain>
    </source>
</reference>